<dbReference type="Gene3D" id="3.30.365.10">
    <property type="entry name" value="Aldehyde oxidase/xanthine dehydrogenase, molybdopterin binding domain"/>
    <property type="match status" value="3"/>
</dbReference>
<dbReference type="InterPro" id="IPR008274">
    <property type="entry name" value="AldOxase/xan_DH_MoCoBD1"/>
</dbReference>
<dbReference type="Pfam" id="PF20256">
    <property type="entry name" value="MoCoBD_2"/>
    <property type="match status" value="1"/>
</dbReference>
<evidence type="ECO:0000259" key="3">
    <source>
        <dbReference type="SMART" id="SM01008"/>
    </source>
</evidence>
<dbReference type="PANTHER" id="PTHR11908">
    <property type="entry name" value="XANTHINE DEHYDROGENASE"/>
    <property type="match status" value="1"/>
</dbReference>
<dbReference type="InterPro" id="IPR037165">
    <property type="entry name" value="AldOxase/xan_DH_Mopterin-bd_sf"/>
</dbReference>
<dbReference type="SUPFAM" id="SSF54665">
    <property type="entry name" value="CO dehydrogenase molybdoprotein N-domain-like"/>
    <property type="match status" value="1"/>
</dbReference>
<keyword evidence="1" id="KW-0500">Molybdenum</keyword>
<gene>
    <name evidence="4" type="ORF">METZ01_LOCUS80288</name>
</gene>
<dbReference type="Pfam" id="PF01315">
    <property type="entry name" value="Ald_Xan_dh_C"/>
    <property type="match status" value="1"/>
</dbReference>
<evidence type="ECO:0000256" key="1">
    <source>
        <dbReference type="ARBA" id="ARBA00022505"/>
    </source>
</evidence>
<dbReference type="InterPro" id="IPR016208">
    <property type="entry name" value="Ald_Oxase/xanthine_DH-like"/>
</dbReference>
<dbReference type="PANTHER" id="PTHR11908:SF132">
    <property type="entry name" value="ALDEHYDE OXIDASE 1-RELATED"/>
    <property type="match status" value="1"/>
</dbReference>
<protein>
    <recommendedName>
        <fullName evidence="3">Aldehyde oxidase/xanthine dehydrogenase a/b hammerhead domain-containing protein</fullName>
    </recommendedName>
</protein>
<dbReference type="InterPro" id="IPR036856">
    <property type="entry name" value="Ald_Oxase/Xan_DH_a/b_sf"/>
</dbReference>
<organism evidence="4">
    <name type="scientific">marine metagenome</name>
    <dbReference type="NCBI Taxonomy" id="408172"/>
    <lineage>
        <taxon>unclassified sequences</taxon>
        <taxon>metagenomes</taxon>
        <taxon>ecological metagenomes</taxon>
    </lineage>
</organism>
<dbReference type="Gene3D" id="3.90.1170.50">
    <property type="entry name" value="Aldehyde oxidase/xanthine dehydrogenase, a/b hammerhead"/>
    <property type="match status" value="1"/>
</dbReference>
<name>A0A381UHI6_9ZZZZ</name>
<reference evidence="4" key="1">
    <citation type="submission" date="2018-05" db="EMBL/GenBank/DDBJ databases">
        <authorList>
            <person name="Lanie J.A."/>
            <person name="Ng W.-L."/>
            <person name="Kazmierczak K.M."/>
            <person name="Andrzejewski T.M."/>
            <person name="Davidsen T.M."/>
            <person name="Wayne K.J."/>
            <person name="Tettelin H."/>
            <person name="Glass J.I."/>
            <person name="Rusch D."/>
            <person name="Podicherti R."/>
            <person name="Tsui H.-C.T."/>
            <person name="Winkler M.E."/>
        </authorList>
    </citation>
    <scope>NUCLEOTIDE SEQUENCE</scope>
</reference>
<proteinExistence type="predicted"/>
<dbReference type="GO" id="GO:0016491">
    <property type="term" value="F:oxidoreductase activity"/>
    <property type="evidence" value="ECO:0007669"/>
    <property type="project" value="UniProtKB-KW"/>
</dbReference>
<keyword evidence="2" id="KW-0560">Oxidoreductase</keyword>
<dbReference type="SUPFAM" id="SSF56003">
    <property type="entry name" value="Molybdenum cofactor-binding domain"/>
    <property type="match status" value="1"/>
</dbReference>
<feature type="domain" description="Aldehyde oxidase/xanthine dehydrogenase a/b hammerhead" evidence="3">
    <location>
        <begin position="35"/>
        <end position="150"/>
    </location>
</feature>
<dbReference type="Pfam" id="PF02738">
    <property type="entry name" value="MoCoBD_1"/>
    <property type="match status" value="1"/>
</dbReference>
<dbReference type="InterPro" id="IPR046867">
    <property type="entry name" value="AldOxase/xan_DH_MoCoBD2"/>
</dbReference>
<dbReference type="EMBL" id="UINC01006422">
    <property type="protein sequence ID" value="SVA27434.1"/>
    <property type="molecule type" value="Genomic_DNA"/>
</dbReference>
<accession>A0A381UHI6</accession>
<dbReference type="AlphaFoldDB" id="A0A381UHI6"/>
<evidence type="ECO:0000313" key="4">
    <source>
        <dbReference type="EMBL" id="SVA27434.1"/>
    </source>
</evidence>
<evidence type="ECO:0000256" key="2">
    <source>
        <dbReference type="ARBA" id="ARBA00023002"/>
    </source>
</evidence>
<dbReference type="SMART" id="SM01008">
    <property type="entry name" value="Ald_Xan_dh_C"/>
    <property type="match status" value="1"/>
</dbReference>
<sequence>MTTIDNESNVVLATNTDFKVVGTRPVRHDGTDKVTGRALYGADYDASGLLHGKILRSPHAHALIKSVNTSKAESLDGVKAVVTASDFPQVADKTVALGEDDTKLKWLRDNILASDKALYGGHAIAGVAAANPHIAEEALKLIEVEYEVLPAVLTTQEAMADNASILHKSLTTQELGEDTGVVSNVASHFQHVKGDVAKGFAEADIVKEREFNTTTVHQGYIEPHNGTAFWSADGRLHVWCSTQGSFVVRDSLADLLDLPVSMVRVTPMEIGGGFGGKIPIYVEPVAALLSKKTGAPVKIVMSRKETFEGSGPTPGSYMKIKIGAKRDGTITAAHAWMAMEAGAYPGSPVGAAAQCVFSTYDLENALIDGYDVVVNKPKTAAYRAPGAPNAAFGAEQVINELAEELQMDPIEFRLKNVAVEGTRRPDGPTFRRIGAKEVLEAMRDHPHYQSKKQVGQGRGVAIGFWFNIGFDSACNIAVNSDGSVNLTEGSTDIGGSRTSIAMHAAEVLGIPVEDVHPSVVDTDTVGFTAVTGGSRTTFATGWAAYEAAQDVKQQCLDRAASIWDVDVDGLQMEDGVISSTADSELKMTLK</sequence>
<feature type="non-terminal residue" evidence="4">
    <location>
        <position position="590"/>
    </location>
</feature>
<dbReference type="GO" id="GO:0005506">
    <property type="term" value="F:iron ion binding"/>
    <property type="evidence" value="ECO:0007669"/>
    <property type="project" value="InterPro"/>
</dbReference>
<dbReference type="InterPro" id="IPR000674">
    <property type="entry name" value="Ald_Oxase/Xan_DH_a/b"/>
</dbReference>